<dbReference type="SUPFAM" id="SSF54368">
    <property type="entry name" value="Glutamine synthetase, N-terminal domain"/>
    <property type="match status" value="1"/>
</dbReference>
<dbReference type="SUPFAM" id="SSF55931">
    <property type="entry name" value="Glutamine synthetase/guanido kinase"/>
    <property type="match status" value="1"/>
</dbReference>
<evidence type="ECO:0000256" key="2">
    <source>
        <dbReference type="PROSITE-ProRule" id="PRU01331"/>
    </source>
</evidence>
<keyword evidence="1" id="KW-0436">Ligase</keyword>
<sequence>MGSNSAASEYDRVRVLWTDLNGIARGNVVPASTFDRQREDGFGFAAGVAELTLEPGLLENSTYGPESGDVVAVPDAAPPIPLEWREGVGLAFADLTHVDRTPFALCSRTALDRVTAALEAAGYVPRVGIELEFSVLRSADDGGYEPFNDRSSYAMDALDRATELIDDWTDAMTAAGLEVTCVHQESQPGQYEITFEHGDPIEIADGVAFVRHMLTSVANQHGVTASMMPAPYTGADANGMHVHLSLWDDALETNAFAAETNDLEFPSGTRPDGAGISAVARHAIAGLLAHSNALTAVCAPTVNSYRRLRPGSWAPVSIAWGPDNRSTVLRVPPHLGPATRLEFRLPDTSSNPYLVLAAVLAAGLDGIENQRDPPAPTTGNAQREEHERLPRTLWAALDHLEANEVVARQLGEPLVESFISIKRDEFDRYQGAVSEWERETYLDAF</sequence>
<dbReference type="GeneID" id="40265667"/>
<dbReference type="Gene3D" id="3.10.20.70">
    <property type="entry name" value="Glutamine synthetase, N-terminal domain"/>
    <property type="match status" value="1"/>
</dbReference>
<evidence type="ECO:0000256" key="3">
    <source>
        <dbReference type="RuleBase" id="RU000384"/>
    </source>
</evidence>
<evidence type="ECO:0000256" key="4">
    <source>
        <dbReference type="SAM" id="MobiDB-lite"/>
    </source>
</evidence>
<dbReference type="KEGG" id="nvr:FEJ81_10300"/>
<name>A0A4P8WH56_9EURY</name>
<dbReference type="PROSITE" id="PS51987">
    <property type="entry name" value="GS_CATALYTIC"/>
    <property type="match status" value="1"/>
</dbReference>
<dbReference type="Gene3D" id="3.30.590.10">
    <property type="entry name" value="Glutamine synthetase/guanido kinase, catalytic domain"/>
    <property type="match status" value="1"/>
</dbReference>
<proteinExistence type="inferred from homology"/>
<dbReference type="OrthoDB" id="36124at2157"/>
<organism evidence="6 7">
    <name type="scientific">Natrinema versiforme</name>
    <dbReference type="NCBI Taxonomy" id="88724"/>
    <lineage>
        <taxon>Archaea</taxon>
        <taxon>Methanobacteriati</taxon>
        <taxon>Methanobacteriota</taxon>
        <taxon>Stenosarchaea group</taxon>
        <taxon>Halobacteria</taxon>
        <taxon>Halobacteriales</taxon>
        <taxon>Natrialbaceae</taxon>
        <taxon>Natrinema</taxon>
    </lineage>
</organism>
<dbReference type="PANTHER" id="PTHR43785">
    <property type="entry name" value="GAMMA-GLUTAMYLPUTRESCINE SYNTHETASE"/>
    <property type="match status" value="1"/>
</dbReference>
<protein>
    <submittedName>
        <fullName evidence="6">Glutamine synthetase</fullName>
    </submittedName>
</protein>
<gene>
    <name evidence="6" type="ORF">FEJ81_10300</name>
</gene>
<comment type="similarity">
    <text evidence="2 3">Belongs to the glutamine synthetase family.</text>
</comment>
<dbReference type="RefSeq" id="WP_138245209.1">
    <property type="nucleotide sequence ID" value="NZ_CP040330.1"/>
</dbReference>
<feature type="region of interest" description="Disordered" evidence="4">
    <location>
        <begin position="367"/>
        <end position="387"/>
    </location>
</feature>
<evidence type="ECO:0000259" key="5">
    <source>
        <dbReference type="PROSITE" id="PS51987"/>
    </source>
</evidence>
<dbReference type="PANTHER" id="PTHR43785:SF14">
    <property type="entry name" value="GLUTAMINE SYNTHETASE"/>
    <property type="match status" value="1"/>
</dbReference>
<dbReference type="EMBL" id="CP040330">
    <property type="protein sequence ID" value="QCS42728.1"/>
    <property type="molecule type" value="Genomic_DNA"/>
</dbReference>
<dbReference type="Pfam" id="PF00120">
    <property type="entry name" value="Gln-synt_C"/>
    <property type="match status" value="1"/>
</dbReference>
<dbReference type="InterPro" id="IPR036651">
    <property type="entry name" value="Gln_synt_N_sf"/>
</dbReference>
<dbReference type="Proteomes" id="UP000302218">
    <property type="component" value="Chromosome"/>
</dbReference>
<evidence type="ECO:0000313" key="7">
    <source>
        <dbReference type="Proteomes" id="UP000302218"/>
    </source>
</evidence>
<evidence type="ECO:0000256" key="1">
    <source>
        <dbReference type="ARBA" id="ARBA00022598"/>
    </source>
</evidence>
<dbReference type="GO" id="GO:0004356">
    <property type="term" value="F:glutamine synthetase activity"/>
    <property type="evidence" value="ECO:0007669"/>
    <property type="project" value="InterPro"/>
</dbReference>
<evidence type="ECO:0000313" key="6">
    <source>
        <dbReference type="EMBL" id="QCS42728.1"/>
    </source>
</evidence>
<dbReference type="GO" id="GO:0006542">
    <property type="term" value="P:glutamine biosynthetic process"/>
    <property type="evidence" value="ECO:0007669"/>
    <property type="project" value="InterPro"/>
</dbReference>
<feature type="domain" description="GS catalytic" evidence="5">
    <location>
        <begin position="107"/>
        <end position="445"/>
    </location>
</feature>
<accession>A0A4P8WH56</accession>
<dbReference type="SMART" id="SM01230">
    <property type="entry name" value="Gln-synt_C"/>
    <property type="match status" value="1"/>
</dbReference>
<dbReference type="InterPro" id="IPR014746">
    <property type="entry name" value="Gln_synth/guanido_kin_cat_dom"/>
</dbReference>
<reference evidence="7" key="1">
    <citation type="submission" date="2019-05" db="EMBL/GenBank/DDBJ databases">
        <title>Genome sequence and methylation pattern of the halophilic Archaeon Natrinema versiforme BOL5-4.</title>
        <authorList>
            <person name="DasSarma P."/>
            <person name="Anton B.P."/>
            <person name="DasSarma S.L."/>
            <person name="Martinez F.L."/>
            <person name="Guzman D."/>
            <person name="Roberts R.J."/>
            <person name="DasSarma S."/>
        </authorList>
    </citation>
    <scope>NUCLEOTIDE SEQUENCE [LARGE SCALE GENOMIC DNA]</scope>
    <source>
        <strain evidence="7">BOL5-4</strain>
    </source>
</reference>
<dbReference type="AlphaFoldDB" id="A0A4P8WH56"/>
<dbReference type="InterPro" id="IPR008146">
    <property type="entry name" value="Gln_synth_cat_dom"/>
</dbReference>